<feature type="signal peptide" evidence="4">
    <location>
        <begin position="1"/>
        <end position="23"/>
    </location>
</feature>
<evidence type="ECO:0000256" key="3">
    <source>
        <dbReference type="ARBA" id="ARBA00022729"/>
    </source>
</evidence>
<proteinExistence type="inferred from homology"/>
<dbReference type="GO" id="GO:0015768">
    <property type="term" value="P:maltose transport"/>
    <property type="evidence" value="ECO:0007669"/>
    <property type="project" value="TreeGrafter"/>
</dbReference>
<reference evidence="5" key="1">
    <citation type="submission" date="2014-07" db="EMBL/GenBank/DDBJ databases">
        <authorList>
            <person name="Zhang J.E."/>
            <person name="Yang H."/>
            <person name="Guo J."/>
            <person name="Deng Z."/>
            <person name="Luo H."/>
            <person name="Luo M."/>
            <person name="Zhao B."/>
        </authorList>
    </citation>
    <scope>NUCLEOTIDE SEQUENCE</scope>
    <source>
        <strain evidence="5">AM4</strain>
    </source>
</reference>
<dbReference type="PANTHER" id="PTHR30061">
    <property type="entry name" value="MALTOSE-BINDING PERIPLASMIC PROTEIN"/>
    <property type="match status" value="1"/>
</dbReference>
<keyword evidence="3 4" id="KW-0732">Signal</keyword>
<dbReference type="Gene3D" id="3.40.190.10">
    <property type="entry name" value="Periplasmic binding protein-like II"/>
    <property type="match status" value="1"/>
</dbReference>
<dbReference type="GO" id="GO:1901982">
    <property type="term" value="F:maltose binding"/>
    <property type="evidence" value="ECO:0007669"/>
    <property type="project" value="TreeGrafter"/>
</dbReference>
<name>A0A1L7RIP1_9ACTO</name>
<protein>
    <submittedName>
        <fullName evidence="5">Sugar ABC super ATP binding cassette transporter, binding protein</fullName>
    </submittedName>
</protein>
<comment type="similarity">
    <text evidence="1">Belongs to the bacterial solute-binding protein 1 family.</text>
</comment>
<dbReference type="InterPro" id="IPR006059">
    <property type="entry name" value="SBP"/>
</dbReference>
<evidence type="ECO:0000313" key="5">
    <source>
        <dbReference type="EMBL" id="CED91676.1"/>
    </source>
</evidence>
<dbReference type="CDD" id="cd14748">
    <property type="entry name" value="PBP2_UgpB"/>
    <property type="match status" value="1"/>
</dbReference>
<organism evidence="5">
    <name type="scientific">Actinomyces succiniciruminis</name>
    <dbReference type="NCBI Taxonomy" id="1522002"/>
    <lineage>
        <taxon>Bacteria</taxon>
        <taxon>Bacillati</taxon>
        <taxon>Actinomycetota</taxon>
        <taxon>Actinomycetes</taxon>
        <taxon>Actinomycetales</taxon>
        <taxon>Actinomycetaceae</taxon>
        <taxon>Actinomyces</taxon>
    </lineage>
</organism>
<dbReference type="PROSITE" id="PS51257">
    <property type="entry name" value="PROKAR_LIPOPROTEIN"/>
    <property type="match status" value="1"/>
</dbReference>
<dbReference type="GO" id="GO:0055052">
    <property type="term" value="C:ATP-binding cassette (ABC) transporter complex, substrate-binding subunit-containing"/>
    <property type="evidence" value="ECO:0007669"/>
    <property type="project" value="TreeGrafter"/>
</dbReference>
<dbReference type="Pfam" id="PF13416">
    <property type="entry name" value="SBP_bac_8"/>
    <property type="match status" value="1"/>
</dbReference>
<dbReference type="GO" id="GO:0042956">
    <property type="term" value="P:maltodextrin transmembrane transport"/>
    <property type="evidence" value="ECO:0007669"/>
    <property type="project" value="TreeGrafter"/>
</dbReference>
<dbReference type="EMBL" id="LK995517">
    <property type="protein sequence ID" value="CED91676.1"/>
    <property type="molecule type" value="Genomic_DNA"/>
</dbReference>
<accession>A0A1L7RIP1</accession>
<gene>
    <name evidence="5" type="ORF">AAM4_1844</name>
</gene>
<feature type="chain" id="PRO_5038970668" evidence="4">
    <location>
        <begin position="24"/>
        <end position="431"/>
    </location>
</feature>
<dbReference type="PANTHER" id="PTHR30061:SF50">
    <property type="entry name" value="MALTOSE_MALTODEXTRIN-BINDING PERIPLASMIC PROTEIN"/>
    <property type="match status" value="1"/>
</dbReference>
<keyword evidence="2" id="KW-0813">Transport</keyword>
<dbReference type="SUPFAM" id="SSF53850">
    <property type="entry name" value="Periplasmic binding protein-like II"/>
    <property type="match status" value="1"/>
</dbReference>
<evidence type="ECO:0000256" key="4">
    <source>
        <dbReference type="SAM" id="SignalP"/>
    </source>
</evidence>
<dbReference type="AlphaFoldDB" id="A0A1L7RIP1"/>
<sequence length="431" mass="46014">MNRRTFLFASAVAATLGTVAACAPGSSGGSAPSADGASQASGEVTIWHYWDGTNADAFDAAVQQYQDEHPDTKMTVVNVPNSDMLTKIQTAAQTDTLPTMVIGDLVWAPQISATGKTVDLSTGLSQDVVNAIYPSLIAYGSDGDALRSVPVSANNLGLLYNKDLYAEAGLDPDTPPETWEELRENGKTILEKTGKPPYELYTQAGDNGEGLTWNFQVNLWQAGGQFLNEDNTAAAFNTEEGKKALQFWVDLIDEGLVPSPSTSWGEFEKGSAAAAQEGSWMVGIWQEDPPFDFGSGQAPYPEDGKAATNLGGEQALVFEGDGADAAIAFLSWFLETDQVLEWCKTTGMLPVRQDVGTSDEYTSWVAETQPLLQPYVDAMETANTRPATPLYPKASYAFAVEVEKALNGTLSVDEALQSAEDAVNKALSEGN</sequence>
<evidence type="ECO:0000256" key="1">
    <source>
        <dbReference type="ARBA" id="ARBA00008520"/>
    </source>
</evidence>
<dbReference type="RefSeq" id="WP_210580605.1">
    <property type="nucleotide sequence ID" value="NZ_LK995517.1"/>
</dbReference>
<evidence type="ECO:0000256" key="2">
    <source>
        <dbReference type="ARBA" id="ARBA00022448"/>
    </source>
</evidence>